<accession>A0ABY7FDG8</accession>
<dbReference type="InterPro" id="IPR038834">
    <property type="entry name" value="CCDC175"/>
</dbReference>
<proteinExistence type="predicted"/>
<gene>
    <name evidence="3" type="ORF">MAR_000915</name>
</gene>
<feature type="compositionally biased region" description="Polar residues" evidence="2">
    <location>
        <begin position="626"/>
        <end position="639"/>
    </location>
</feature>
<feature type="region of interest" description="Disordered" evidence="2">
    <location>
        <begin position="590"/>
        <end position="667"/>
    </location>
</feature>
<keyword evidence="1" id="KW-0175">Coiled coil</keyword>
<keyword evidence="4" id="KW-1185">Reference proteome</keyword>
<dbReference type="PANTHER" id="PTHR35347:SF1">
    <property type="entry name" value="COILED-COIL DOMAIN-CONTAINING PROTEIN 175"/>
    <property type="match status" value="1"/>
</dbReference>
<dbReference type="PANTHER" id="PTHR35347">
    <property type="entry name" value="COILED-COIL DOMAIN-CONTAINING PROTEIN 175"/>
    <property type="match status" value="1"/>
</dbReference>
<sequence>MALVVDVPGVNTAVEHLQELADRMQHDFGFSDDDVNNIDQVIEALRQLIHLNETRDRVRQTNQEAHTTEKTKEQKKINVDKKKDLDILHDKLMDSEGKLDSLRKSLRRFETNKAKLEGQERALTAQLQKQLKQNDELKKKGIKRLDEEIQNQTLRFDELDTDRTELSYEVEELLQIREEDAERVSELNAKLQNEKRNLSSKAEEVGDLQGQNTKMTEEIELIGETHKALETELEHRHNIRTPTPPGLTEEQKAMLESLDEEERALEVQDRKNSTSKELEDFKLDNQRFMQEMNTTITQGKQDHISLSNEDKSDEEIQDVTTVGAQLQRDLRDDDKEIQDLETILEEEQQKYQQTFTKRQNEVDKMEREINDMEFQIAEKKQKVEDMGPGFAALEKAFEERTDAYEKQKKDIVELKGKKNQLEEKIRQAKDKKERMADPQEKLRKELKQKRHEVIFQLKHQGEETKEIESQIYGTGCKVKTILDENQRIEDGIKAFNKEIDDLHYQMEYNEKLKVKLLLELANTKDILGQSWDEDTELQQRYSERDQLVVDGLGELLDRTVKREETISAVTGRLEVELQFLSDFLDNLASRRPKDSREGRRPLSQVSSISRASSSRSLPPLEMADTHSPSRPTTSKSARSGRNVVISEEVTEIAHGGNERTKTITKSM</sequence>
<evidence type="ECO:0000256" key="2">
    <source>
        <dbReference type="SAM" id="MobiDB-lite"/>
    </source>
</evidence>
<dbReference type="Proteomes" id="UP001164746">
    <property type="component" value="Chromosome 11"/>
</dbReference>
<feature type="coiled-coil region" evidence="1">
    <location>
        <begin position="330"/>
        <end position="438"/>
    </location>
</feature>
<dbReference type="EMBL" id="CP111022">
    <property type="protein sequence ID" value="WAR19077.1"/>
    <property type="molecule type" value="Genomic_DNA"/>
</dbReference>
<name>A0ABY7FDG8_MYAAR</name>
<protein>
    <submittedName>
        <fullName evidence="3">Uncharacterized protein</fullName>
    </submittedName>
</protein>
<feature type="coiled-coil region" evidence="1">
    <location>
        <begin position="51"/>
        <end position="211"/>
    </location>
</feature>
<evidence type="ECO:0000256" key="1">
    <source>
        <dbReference type="SAM" id="Coils"/>
    </source>
</evidence>
<feature type="compositionally biased region" description="Low complexity" evidence="2">
    <location>
        <begin position="603"/>
        <end position="616"/>
    </location>
</feature>
<reference evidence="3" key="1">
    <citation type="submission" date="2022-11" db="EMBL/GenBank/DDBJ databases">
        <title>Centuries of genome instability and evolution in soft-shell clam transmissible cancer (bioRxiv).</title>
        <authorList>
            <person name="Hart S.F.M."/>
            <person name="Yonemitsu M.A."/>
            <person name="Giersch R.M."/>
            <person name="Beal B.F."/>
            <person name="Arriagada G."/>
            <person name="Davis B.W."/>
            <person name="Ostrander E.A."/>
            <person name="Goff S.P."/>
            <person name="Metzger M.J."/>
        </authorList>
    </citation>
    <scope>NUCLEOTIDE SEQUENCE</scope>
    <source>
        <strain evidence="3">MELC-2E11</strain>
        <tissue evidence="3">Siphon/mantle</tissue>
    </source>
</reference>
<organism evidence="3 4">
    <name type="scientific">Mya arenaria</name>
    <name type="common">Soft-shell clam</name>
    <dbReference type="NCBI Taxonomy" id="6604"/>
    <lineage>
        <taxon>Eukaryota</taxon>
        <taxon>Metazoa</taxon>
        <taxon>Spiralia</taxon>
        <taxon>Lophotrochozoa</taxon>
        <taxon>Mollusca</taxon>
        <taxon>Bivalvia</taxon>
        <taxon>Autobranchia</taxon>
        <taxon>Heteroconchia</taxon>
        <taxon>Euheterodonta</taxon>
        <taxon>Imparidentia</taxon>
        <taxon>Neoheterodontei</taxon>
        <taxon>Myida</taxon>
        <taxon>Myoidea</taxon>
        <taxon>Myidae</taxon>
        <taxon>Mya</taxon>
    </lineage>
</organism>
<evidence type="ECO:0000313" key="3">
    <source>
        <dbReference type="EMBL" id="WAR19077.1"/>
    </source>
</evidence>
<feature type="compositionally biased region" description="Basic and acidic residues" evidence="2">
    <location>
        <begin position="591"/>
        <end position="600"/>
    </location>
</feature>
<evidence type="ECO:0000313" key="4">
    <source>
        <dbReference type="Proteomes" id="UP001164746"/>
    </source>
</evidence>